<proteinExistence type="predicted"/>
<evidence type="ECO:0000313" key="2">
    <source>
        <dbReference type="Proteomes" id="UP000494119"/>
    </source>
</evidence>
<sequence length="64" mass="6910">MRRMAAFFASTWLAAAILYLGRHSVPMMALSGVLVFAGLDLFRPDRAGAQSAQARDGGERRGRG</sequence>
<protein>
    <submittedName>
        <fullName evidence="1">Uncharacterized protein</fullName>
    </submittedName>
</protein>
<evidence type="ECO:0000313" key="1">
    <source>
        <dbReference type="EMBL" id="CAB3791951.1"/>
    </source>
</evidence>
<dbReference type="AlphaFoldDB" id="A0A6J5G2B6"/>
<keyword evidence="2" id="KW-1185">Reference proteome</keyword>
<dbReference type="EMBL" id="CADIKL010000015">
    <property type="protein sequence ID" value="CAB3791951.1"/>
    <property type="molecule type" value="Genomic_DNA"/>
</dbReference>
<gene>
    <name evidence="1" type="ORF">LMG28688_03418</name>
</gene>
<organism evidence="1 2">
    <name type="scientific">Paraburkholderia caffeinitolerans</name>
    <dbReference type="NCBI Taxonomy" id="1723730"/>
    <lineage>
        <taxon>Bacteria</taxon>
        <taxon>Pseudomonadati</taxon>
        <taxon>Pseudomonadota</taxon>
        <taxon>Betaproteobacteria</taxon>
        <taxon>Burkholderiales</taxon>
        <taxon>Burkholderiaceae</taxon>
        <taxon>Paraburkholderia</taxon>
    </lineage>
</organism>
<dbReference type="Proteomes" id="UP000494119">
    <property type="component" value="Unassembled WGS sequence"/>
</dbReference>
<reference evidence="1 2" key="1">
    <citation type="submission" date="2020-04" db="EMBL/GenBank/DDBJ databases">
        <authorList>
            <person name="De Canck E."/>
        </authorList>
    </citation>
    <scope>NUCLEOTIDE SEQUENCE [LARGE SCALE GENOMIC DNA]</scope>
    <source>
        <strain evidence="1 2">LMG 28688</strain>
    </source>
</reference>
<name>A0A6J5G2B6_9BURK</name>
<accession>A0A6J5G2B6</accession>